<dbReference type="PRINTS" id="PR00080">
    <property type="entry name" value="SDRFAMILY"/>
</dbReference>
<dbReference type="EMBL" id="DVFN01000077">
    <property type="protein sequence ID" value="HIQ69710.1"/>
    <property type="molecule type" value="Genomic_DNA"/>
</dbReference>
<proteinExistence type="inferred from homology"/>
<dbReference type="SUPFAM" id="SSF51735">
    <property type="entry name" value="NAD(P)-binding Rossmann-fold domains"/>
    <property type="match status" value="1"/>
</dbReference>
<dbReference type="Proteomes" id="UP000886874">
    <property type="component" value="Unassembled WGS sequence"/>
</dbReference>
<dbReference type="PANTHER" id="PTHR42760:SF133">
    <property type="entry name" value="3-OXOACYL-[ACYL-CARRIER-PROTEIN] REDUCTASE"/>
    <property type="match status" value="1"/>
</dbReference>
<dbReference type="InterPro" id="IPR002347">
    <property type="entry name" value="SDR_fam"/>
</dbReference>
<reference evidence="3" key="1">
    <citation type="submission" date="2020-10" db="EMBL/GenBank/DDBJ databases">
        <authorList>
            <person name="Gilroy R."/>
        </authorList>
    </citation>
    <scope>NUCLEOTIDE SEQUENCE</scope>
    <source>
        <strain evidence="3">ChiSjej2B20-13462</strain>
    </source>
</reference>
<keyword evidence="2" id="KW-0560">Oxidoreductase</keyword>
<dbReference type="Gene3D" id="3.40.50.720">
    <property type="entry name" value="NAD(P)-binding Rossmann-like Domain"/>
    <property type="match status" value="1"/>
</dbReference>
<organism evidence="3 4">
    <name type="scientific">Candidatus Avoscillospira stercorigallinarum</name>
    <dbReference type="NCBI Taxonomy" id="2840708"/>
    <lineage>
        <taxon>Bacteria</taxon>
        <taxon>Bacillati</taxon>
        <taxon>Bacillota</taxon>
        <taxon>Clostridia</taxon>
        <taxon>Eubacteriales</taxon>
        <taxon>Oscillospiraceae</taxon>
        <taxon>Oscillospiraceae incertae sedis</taxon>
        <taxon>Candidatus Avoscillospira</taxon>
    </lineage>
</organism>
<evidence type="ECO:0000313" key="4">
    <source>
        <dbReference type="Proteomes" id="UP000886874"/>
    </source>
</evidence>
<dbReference type="Pfam" id="PF13561">
    <property type="entry name" value="adh_short_C2"/>
    <property type="match status" value="1"/>
</dbReference>
<dbReference type="InterPro" id="IPR036291">
    <property type="entry name" value="NAD(P)-bd_dom_sf"/>
</dbReference>
<evidence type="ECO:0000256" key="1">
    <source>
        <dbReference type="ARBA" id="ARBA00006484"/>
    </source>
</evidence>
<dbReference type="GO" id="GO:0016616">
    <property type="term" value="F:oxidoreductase activity, acting on the CH-OH group of donors, NAD or NADP as acceptor"/>
    <property type="evidence" value="ECO:0007669"/>
    <property type="project" value="TreeGrafter"/>
</dbReference>
<gene>
    <name evidence="3" type="ORF">IAA67_05215</name>
</gene>
<dbReference type="PROSITE" id="PS00061">
    <property type="entry name" value="ADH_SHORT"/>
    <property type="match status" value="1"/>
</dbReference>
<comment type="similarity">
    <text evidence="1">Belongs to the short-chain dehydrogenases/reductases (SDR) family.</text>
</comment>
<sequence>MHILITGGSRGIGAEAVRYFTAQGHRVRFFYHRSRAQAEALARETGAEAVLCDVADPEAVNAGLRDFGPADVLINNAAIAHYGLINQIGEETWNRLFAVNVNGVYHCVNAVLPGMLHNQAGCIINLASMWGQVGASCEVCYSACKGAVIAMTKALSKELAPSGIRVNAIAPGVVLTDMVASVDADSMEALREETPLGRHGLPADIVKAMAYLIDADFVTGQVLAVNGGLVI</sequence>
<accession>A0A9D1CNQ1</accession>
<comment type="caution">
    <text evidence="3">The sequence shown here is derived from an EMBL/GenBank/DDBJ whole genome shotgun (WGS) entry which is preliminary data.</text>
</comment>
<reference evidence="3" key="2">
    <citation type="journal article" date="2021" name="PeerJ">
        <title>Extensive microbial diversity within the chicken gut microbiome revealed by metagenomics and culture.</title>
        <authorList>
            <person name="Gilroy R."/>
            <person name="Ravi A."/>
            <person name="Getino M."/>
            <person name="Pursley I."/>
            <person name="Horton D.L."/>
            <person name="Alikhan N.F."/>
            <person name="Baker D."/>
            <person name="Gharbi K."/>
            <person name="Hall N."/>
            <person name="Watson M."/>
            <person name="Adriaenssens E.M."/>
            <person name="Foster-Nyarko E."/>
            <person name="Jarju S."/>
            <person name="Secka A."/>
            <person name="Antonio M."/>
            <person name="Oren A."/>
            <person name="Chaudhuri R.R."/>
            <person name="La Ragione R."/>
            <person name="Hildebrand F."/>
            <person name="Pallen M.J."/>
        </authorList>
    </citation>
    <scope>NUCLEOTIDE SEQUENCE</scope>
    <source>
        <strain evidence="3">ChiSjej2B20-13462</strain>
    </source>
</reference>
<evidence type="ECO:0000313" key="3">
    <source>
        <dbReference type="EMBL" id="HIQ69710.1"/>
    </source>
</evidence>
<dbReference type="InterPro" id="IPR020904">
    <property type="entry name" value="Sc_DH/Rdtase_CS"/>
</dbReference>
<evidence type="ECO:0000256" key="2">
    <source>
        <dbReference type="ARBA" id="ARBA00023002"/>
    </source>
</evidence>
<name>A0A9D1CNQ1_9FIRM</name>
<dbReference type="AlphaFoldDB" id="A0A9D1CNQ1"/>
<dbReference type="PRINTS" id="PR00081">
    <property type="entry name" value="GDHRDH"/>
</dbReference>
<dbReference type="PANTHER" id="PTHR42760">
    <property type="entry name" value="SHORT-CHAIN DEHYDROGENASES/REDUCTASES FAMILY MEMBER"/>
    <property type="match status" value="1"/>
</dbReference>
<protein>
    <submittedName>
        <fullName evidence="3">SDR family oxidoreductase</fullName>
    </submittedName>
</protein>
<dbReference type="FunFam" id="3.40.50.720:FF:000173">
    <property type="entry name" value="3-oxoacyl-[acyl-carrier protein] reductase"/>
    <property type="match status" value="1"/>
</dbReference>